<gene>
    <name evidence="1" type="ORF">Nepgr_020490</name>
</gene>
<name>A0AAD3SXQ3_NEPGR</name>
<protein>
    <submittedName>
        <fullName evidence="1">Uncharacterized protein</fullName>
    </submittedName>
</protein>
<comment type="caution">
    <text evidence="1">The sequence shown here is derived from an EMBL/GenBank/DDBJ whole genome shotgun (WGS) entry which is preliminary data.</text>
</comment>
<sequence length="134" mass="15047">MPDFLLSRDWLAACRRQRESLALLQPLLYWLAFPPLSPVSRQRIKCVAGFRYLLLAQVRAFQPLGWADHFMWALGLLAGRGFLHGLGQFFMGQDMGPNTSTPCLGRPVVEPGMSLGPIPRFHALPRAALPFIVF</sequence>
<accession>A0AAD3SXQ3</accession>
<dbReference type="EMBL" id="BSYO01000019">
    <property type="protein sequence ID" value="GMH18649.1"/>
    <property type="molecule type" value="Genomic_DNA"/>
</dbReference>
<evidence type="ECO:0000313" key="1">
    <source>
        <dbReference type="EMBL" id="GMH18649.1"/>
    </source>
</evidence>
<dbReference type="Proteomes" id="UP001279734">
    <property type="component" value="Unassembled WGS sequence"/>
</dbReference>
<keyword evidence="2" id="KW-1185">Reference proteome</keyword>
<dbReference type="AlphaFoldDB" id="A0AAD3SXQ3"/>
<proteinExistence type="predicted"/>
<evidence type="ECO:0000313" key="2">
    <source>
        <dbReference type="Proteomes" id="UP001279734"/>
    </source>
</evidence>
<reference evidence="1" key="1">
    <citation type="submission" date="2023-05" db="EMBL/GenBank/DDBJ databases">
        <title>Nepenthes gracilis genome sequencing.</title>
        <authorList>
            <person name="Fukushima K."/>
        </authorList>
    </citation>
    <scope>NUCLEOTIDE SEQUENCE</scope>
    <source>
        <strain evidence="1">SING2019-196</strain>
    </source>
</reference>
<organism evidence="1 2">
    <name type="scientific">Nepenthes gracilis</name>
    <name type="common">Slender pitcher plant</name>
    <dbReference type="NCBI Taxonomy" id="150966"/>
    <lineage>
        <taxon>Eukaryota</taxon>
        <taxon>Viridiplantae</taxon>
        <taxon>Streptophyta</taxon>
        <taxon>Embryophyta</taxon>
        <taxon>Tracheophyta</taxon>
        <taxon>Spermatophyta</taxon>
        <taxon>Magnoliopsida</taxon>
        <taxon>eudicotyledons</taxon>
        <taxon>Gunneridae</taxon>
        <taxon>Pentapetalae</taxon>
        <taxon>Caryophyllales</taxon>
        <taxon>Nepenthaceae</taxon>
        <taxon>Nepenthes</taxon>
    </lineage>
</organism>